<name>A0A368URM2_9BACT</name>
<feature type="signal peptide" evidence="1">
    <location>
        <begin position="1"/>
        <end position="21"/>
    </location>
</feature>
<organism evidence="2 3">
    <name type="scientific">Marinilabilia salmonicolor</name>
    <dbReference type="NCBI Taxonomy" id="989"/>
    <lineage>
        <taxon>Bacteria</taxon>
        <taxon>Pseudomonadati</taxon>
        <taxon>Bacteroidota</taxon>
        <taxon>Bacteroidia</taxon>
        <taxon>Marinilabiliales</taxon>
        <taxon>Marinilabiliaceae</taxon>
        <taxon>Marinilabilia</taxon>
    </lineage>
</organism>
<feature type="chain" id="PRO_5016752728" description="Outer membrane protein beta-barrel domain-containing protein" evidence="1">
    <location>
        <begin position="22"/>
        <end position="221"/>
    </location>
</feature>
<evidence type="ECO:0000313" key="3">
    <source>
        <dbReference type="Proteomes" id="UP000252733"/>
    </source>
</evidence>
<evidence type="ECO:0008006" key="4">
    <source>
        <dbReference type="Google" id="ProtNLM"/>
    </source>
</evidence>
<evidence type="ECO:0000256" key="1">
    <source>
        <dbReference type="SAM" id="SignalP"/>
    </source>
</evidence>
<protein>
    <recommendedName>
        <fullName evidence="4">Outer membrane protein beta-barrel domain-containing protein</fullName>
    </recommendedName>
</protein>
<gene>
    <name evidence="2" type="ORF">DFO77_11860</name>
</gene>
<dbReference type="RefSeq" id="WP_114437465.1">
    <property type="nucleotide sequence ID" value="NZ_QPIZ01000018.1"/>
</dbReference>
<dbReference type="EMBL" id="QPIZ01000018">
    <property type="protein sequence ID" value="RCW31343.1"/>
    <property type="molecule type" value="Genomic_DNA"/>
</dbReference>
<reference evidence="2 3" key="1">
    <citation type="submission" date="2018-07" db="EMBL/GenBank/DDBJ databases">
        <title>Freshwater and sediment microbial communities from various areas in North America, analyzing microbe dynamics in response to fracking.</title>
        <authorList>
            <person name="Lamendella R."/>
        </authorList>
    </citation>
    <scope>NUCLEOTIDE SEQUENCE [LARGE SCALE GENOMIC DNA]</scope>
    <source>
        <strain evidence="2 3">160A</strain>
    </source>
</reference>
<proteinExistence type="predicted"/>
<keyword evidence="1" id="KW-0732">Signal</keyword>
<comment type="caution">
    <text evidence="2">The sequence shown here is derived from an EMBL/GenBank/DDBJ whole genome shotgun (WGS) entry which is preliminary data.</text>
</comment>
<evidence type="ECO:0000313" key="2">
    <source>
        <dbReference type="EMBL" id="RCW31343.1"/>
    </source>
</evidence>
<sequence length="221" mass="25928">MRLIYLTALLLAMLFNSGAKAQFYSEGTYQRAGIFDRMYQPRKTVISGDTVHYRSRWFFPKHAKIQYAGSVGFLSVGVGYHLWDIYEPTFSYGLLNEFLGGSNVTVHTFSLKNSFFLTQKPWFNHFWPKAGLMINRGNTNNTFRKLPPHYPESYYFQNKIHAAPFWGGEWYQPLKDKHLTGWGFYFEFSALDAYLLEAIRTEYVTMLDVWSLAFGITFYFH</sequence>
<keyword evidence="3" id="KW-1185">Reference proteome</keyword>
<accession>A0A368URM2</accession>
<dbReference type="Proteomes" id="UP000252733">
    <property type="component" value="Unassembled WGS sequence"/>
</dbReference>
<dbReference type="AlphaFoldDB" id="A0A368URM2"/>